<dbReference type="InterPro" id="IPR001986">
    <property type="entry name" value="Enolpyruvate_Tfrase_dom"/>
</dbReference>
<dbReference type="SUPFAM" id="SSF55205">
    <property type="entry name" value="EPT/RTPC-like"/>
    <property type="match status" value="1"/>
</dbReference>
<dbReference type="FunFam" id="1.10.3660.10:FF:000003">
    <property type="entry name" value="Prephenate dehydrogenase"/>
    <property type="match status" value="1"/>
</dbReference>
<comment type="similarity">
    <text evidence="3">Belongs to the prephenate/arogenate dehydrogenase family.</text>
</comment>
<comment type="caution">
    <text evidence="14">Lacks conserved residue(s) required for the propagation of feature annotation.</text>
</comment>
<keyword evidence="6" id="KW-0827">Tyrosine biosynthesis</keyword>
<dbReference type="Gene3D" id="3.40.50.720">
    <property type="entry name" value="NAD(P)-binding Rossmann-like Domain"/>
    <property type="match status" value="1"/>
</dbReference>
<dbReference type="GO" id="GO:0005737">
    <property type="term" value="C:cytoplasm"/>
    <property type="evidence" value="ECO:0007669"/>
    <property type="project" value="UniProtKB-SubCell"/>
</dbReference>
<evidence type="ECO:0000313" key="16">
    <source>
        <dbReference type="EMBL" id="ANG61907.1"/>
    </source>
</evidence>
<keyword evidence="17" id="KW-1185">Reference proteome</keyword>
<dbReference type="FunFam" id="3.65.10.10:FF:000005">
    <property type="entry name" value="3-phosphoshikimate 1-carboxyvinyltransferase"/>
    <property type="match status" value="1"/>
</dbReference>
<dbReference type="HAMAP" id="MF_00210">
    <property type="entry name" value="EPSP_synth"/>
    <property type="match status" value="1"/>
</dbReference>
<dbReference type="Pfam" id="PF00275">
    <property type="entry name" value="EPSP_synthase"/>
    <property type="match status" value="1"/>
</dbReference>
<dbReference type="Pfam" id="PF20463">
    <property type="entry name" value="PDH_C"/>
    <property type="match status" value="1"/>
</dbReference>
<evidence type="ECO:0000256" key="11">
    <source>
        <dbReference type="ARBA" id="ARBA00023141"/>
    </source>
</evidence>
<feature type="domain" description="Prephenate/arogenate dehydrogenase" evidence="15">
    <location>
        <begin position="6"/>
        <end position="294"/>
    </location>
</feature>
<dbReference type="InterPro" id="IPR046826">
    <property type="entry name" value="PDH_N"/>
</dbReference>
<comment type="catalytic activity">
    <reaction evidence="12">
        <text>3-phosphoshikimate + phosphoenolpyruvate = 5-O-(1-carboxyvinyl)-3-phosphoshikimate + phosphate</text>
        <dbReference type="Rhea" id="RHEA:21256"/>
        <dbReference type="ChEBI" id="CHEBI:43474"/>
        <dbReference type="ChEBI" id="CHEBI:57701"/>
        <dbReference type="ChEBI" id="CHEBI:58702"/>
        <dbReference type="ChEBI" id="CHEBI:145989"/>
        <dbReference type="EC" id="2.5.1.19"/>
    </reaction>
    <physiologicalReaction direction="left-to-right" evidence="12">
        <dbReference type="Rhea" id="RHEA:21257"/>
    </physiologicalReaction>
</comment>
<evidence type="ECO:0000256" key="3">
    <source>
        <dbReference type="ARBA" id="ARBA00007964"/>
    </source>
</evidence>
<dbReference type="GO" id="GO:0009423">
    <property type="term" value="P:chorismate biosynthetic process"/>
    <property type="evidence" value="ECO:0007669"/>
    <property type="project" value="UniProtKB-UniRule"/>
</dbReference>
<dbReference type="NCBIfam" id="TIGR01356">
    <property type="entry name" value="aroA"/>
    <property type="match status" value="1"/>
</dbReference>
<keyword evidence="10" id="KW-0520">NAD</keyword>
<dbReference type="InterPro" id="IPR046825">
    <property type="entry name" value="PDH_C"/>
</dbReference>
<comment type="pathway">
    <text evidence="1 14">Metabolic intermediate biosynthesis; chorismate biosynthesis; chorismate from D-erythrose 4-phosphate and phosphoenolpyruvate: step 6/7.</text>
</comment>
<evidence type="ECO:0000256" key="4">
    <source>
        <dbReference type="ARBA" id="ARBA00009948"/>
    </source>
</evidence>
<evidence type="ECO:0000256" key="9">
    <source>
        <dbReference type="ARBA" id="ARBA00023002"/>
    </source>
</evidence>
<dbReference type="STRING" id="1821621.A8C75_05015"/>
<keyword evidence="8 14" id="KW-0808">Transferase</keyword>
<reference evidence="17" key="1">
    <citation type="submission" date="2016-05" db="EMBL/GenBank/DDBJ databases">
        <authorList>
            <person name="Baek K."/>
            <person name="Yang S.-J."/>
        </authorList>
    </citation>
    <scope>NUCLEOTIDE SEQUENCE [LARGE SCALE GENOMIC DNA]</scope>
    <source>
        <strain evidence="17">ST58-10</strain>
    </source>
</reference>
<dbReference type="SUPFAM" id="SSF48179">
    <property type="entry name" value="6-phosphogluconate dehydrogenase C-terminal domain-like"/>
    <property type="match status" value="1"/>
</dbReference>
<dbReference type="InterPro" id="IPR008927">
    <property type="entry name" value="6-PGluconate_DH-like_C_sf"/>
</dbReference>
<evidence type="ECO:0000256" key="7">
    <source>
        <dbReference type="ARBA" id="ARBA00022605"/>
    </source>
</evidence>
<keyword evidence="5 14" id="KW-0963">Cytoplasm</keyword>
<dbReference type="PANTHER" id="PTHR21090">
    <property type="entry name" value="AROM/DEHYDROQUINATE SYNTHASE"/>
    <property type="match status" value="1"/>
</dbReference>
<evidence type="ECO:0000256" key="12">
    <source>
        <dbReference type="ARBA" id="ARBA00044633"/>
    </source>
</evidence>
<keyword evidence="7 14" id="KW-0028">Amino-acid biosynthesis</keyword>
<evidence type="ECO:0000256" key="8">
    <source>
        <dbReference type="ARBA" id="ARBA00022679"/>
    </source>
</evidence>
<evidence type="ECO:0000313" key="17">
    <source>
        <dbReference type="Proteomes" id="UP000078070"/>
    </source>
</evidence>
<dbReference type="GO" id="GO:0006571">
    <property type="term" value="P:tyrosine biosynthetic process"/>
    <property type="evidence" value="ECO:0007669"/>
    <property type="project" value="UniProtKB-KW"/>
</dbReference>
<protein>
    <recommendedName>
        <fullName evidence="14">3-phosphoshikimate 1-carboxyvinyltransferase</fullName>
        <ecNumber evidence="14">2.5.1.19</ecNumber>
    </recommendedName>
    <alternativeName>
        <fullName evidence="14">5-enolpyruvylshikimate-3-phosphate synthase</fullName>
        <shortName evidence="14">EPSP synthase</shortName>
        <shortName evidence="14">EPSPS</shortName>
    </alternativeName>
</protein>
<evidence type="ECO:0000256" key="10">
    <source>
        <dbReference type="ARBA" id="ARBA00023027"/>
    </source>
</evidence>
<evidence type="ECO:0000256" key="13">
    <source>
        <dbReference type="ARBA" id="ARBA00049260"/>
    </source>
</evidence>
<evidence type="ECO:0000256" key="14">
    <source>
        <dbReference type="HAMAP-Rule" id="MF_00210"/>
    </source>
</evidence>
<feature type="binding site" evidence="14">
    <location>
        <position position="325"/>
    </location>
    <ligand>
        <name>3-phosphoshikimate</name>
        <dbReference type="ChEBI" id="CHEBI:145989"/>
    </ligand>
</feature>
<dbReference type="GO" id="GO:0003866">
    <property type="term" value="F:3-phosphoshikimate 1-carboxyvinyltransferase activity"/>
    <property type="evidence" value="ECO:0007669"/>
    <property type="project" value="UniProtKB-UniRule"/>
</dbReference>
<reference evidence="16 17" key="2">
    <citation type="journal article" date="2018" name="Int. J. Syst. Evol. Microbiol.">
        <title>Marinobacterium aestuarii sp. nov., a benzene-degrading marine bacterium isolated from estuary sediment.</title>
        <authorList>
            <person name="Bae S.S."/>
            <person name="Jung J."/>
            <person name="Chung D."/>
            <person name="Baek K."/>
        </authorList>
    </citation>
    <scope>NUCLEOTIDE SEQUENCE [LARGE SCALE GENOMIC DNA]</scope>
    <source>
        <strain evidence="16 17">ST58-10</strain>
    </source>
</reference>
<dbReference type="OrthoDB" id="9809920at2"/>
<feature type="active site" description="Proton acceptor" evidence="14">
    <location>
        <position position="618"/>
    </location>
</feature>
<dbReference type="SUPFAM" id="SSF51735">
    <property type="entry name" value="NAD(P)-binding Rossmann-fold domains"/>
    <property type="match status" value="1"/>
</dbReference>
<dbReference type="GO" id="GO:0004665">
    <property type="term" value="F:prephenate dehydrogenase (NADP+) activity"/>
    <property type="evidence" value="ECO:0007669"/>
    <property type="project" value="InterPro"/>
</dbReference>
<feature type="binding site" evidence="14">
    <location>
        <position position="472"/>
    </location>
    <ligand>
        <name>3-phosphoshikimate</name>
        <dbReference type="ChEBI" id="CHEBI:145989"/>
    </ligand>
</feature>
<dbReference type="Gene3D" id="3.65.10.10">
    <property type="entry name" value="Enolpyruvate transferase domain"/>
    <property type="match status" value="2"/>
</dbReference>
<proteinExistence type="inferred from homology"/>
<gene>
    <name evidence="14" type="primary">aroA</name>
    <name evidence="16" type="ORF">A8C75_05015</name>
</gene>
<dbReference type="EMBL" id="CP015839">
    <property type="protein sequence ID" value="ANG61907.1"/>
    <property type="molecule type" value="Genomic_DNA"/>
</dbReference>
<evidence type="ECO:0000259" key="15">
    <source>
        <dbReference type="PROSITE" id="PS51176"/>
    </source>
</evidence>
<keyword evidence="9" id="KW-0560">Oxidoreductase</keyword>
<dbReference type="EC" id="2.5.1.19" evidence="14"/>
<accession>A0A1A9EVN7</accession>
<feature type="binding site" evidence="14">
    <location>
        <position position="329"/>
    </location>
    <ligand>
        <name>3-phosphoshikimate</name>
        <dbReference type="ChEBI" id="CHEBI:145989"/>
    </ligand>
</feature>
<keyword evidence="11 14" id="KW-0057">Aromatic amino acid biosynthesis</keyword>
<dbReference type="PANTHER" id="PTHR21090:SF5">
    <property type="entry name" value="PENTAFUNCTIONAL AROM POLYPEPTIDE"/>
    <property type="match status" value="1"/>
</dbReference>
<dbReference type="Gene3D" id="1.10.3660.10">
    <property type="entry name" value="6-phosphogluconate dehydrogenase C-terminal like domain"/>
    <property type="match status" value="1"/>
</dbReference>
<evidence type="ECO:0000256" key="5">
    <source>
        <dbReference type="ARBA" id="ARBA00022490"/>
    </source>
</evidence>
<dbReference type="InterPro" id="IPR036291">
    <property type="entry name" value="NAD(P)-bd_dom_sf"/>
</dbReference>
<dbReference type="UniPathway" id="UPA00053">
    <property type="reaction ID" value="UER00089"/>
</dbReference>
<dbReference type="RefSeq" id="WP_067379002.1">
    <property type="nucleotide sequence ID" value="NZ_CP015839.1"/>
</dbReference>
<comment type="subunit">
    <text evidence="14">Monomer.</text>
</comment>
<dbReference type="NCBIfam" id="NF011381">
    <property type="entry name" value="PRK14806.1"/>
    <property type="match status" value="1"/>
</dbReference>
<feature type="binding site" evidence="14">
    <location>
        <position position="690"/>
    </location>
    <ligand>
        <name>phosphoenolpyruvate</name>
        <dbReference type="ChEBI" id="CHEBI:58702"/>
    </ligand>
</feature>
<comment type="catalytic activity">
    <reaction evidence="13">
        <text>prephenate + NAD(+) = 3-(4-hydroxyphenyl)pyruvate + CO2 + NADH</text>
        <dbReference type="Rhea" id="RHEA:13869"/>
        <dbReference type="ChEBI" id="CHEBI:16526"/>
        <dbReference type="ChEBI" id="CHEBI:29934"/>
        <dbReference type="ChEBI" id="CHEBI:36242"/>
        <dbReference type="ChEBI" id="CHEBI:57540"/>
        <dbReference type="ChEBI" id="CHEBI:57945"/>
        <dbReference type="EC" id="1.3.1.12"/>
    </reaction>
</comment>
<dbReference type="GO" id="GO:0008977">
    <property type="term" value="F:prephenate dehydrogenase (NAD+) activity"/>
    <property type="evidence" value="ECO:0007669"/>
    <property type="project" value="UniProtKB-EC"/>
</dbReference>
<feature type="binding site" evidence="14">
    <location>
        <position position="618"/>
    </location>
    <ligand>
        <name>3-phosphoshikimate</name>
        <dbReference type="ChEBI" id="CHEBI:145989"/>
    </ligand>
</feature>
<evidence type="ECO:0000256" key="6">
    <source>
        <dbReference type="ARBA" id="ARBA00022498"/>
    </source>
</evidence>
<feature type="binding site" evidence="14">
    <location>
        <position position="324"/>
    </location>
    <ligand>
        <name>phosphoenolpyruvate</name>
        <dbReference type="ChEBI" id="CHEBI:58702"/>
    </ligand>
</feature>
<sequence>MRFPINNVLVIGLGLIGGSLAKALKHRRYCQRVVGYDRNTAELEAGLALGVIDEAAHDLRQAVAAADLVVLAVPVKATDAVLADISTALRPHTLLTDVGSTKGNVVAAAEAVFGSLPATFVPGHPIAGSEKSGVAAADAHLFERHKVILTPTAESSAEATLVIARMWQAVGAEVLQMEVARHDQVLAATSHLPHLLAFSLVDTLAAEAANTDIFRYAAGGFRDFTRIAASDPTMWHDICLTNGDAILAQLDRFSAGVEKLRHAISSADSQAMLGIFTRAKASRDHFSRILSSSAYSQKQHSAAVSYRAQQGSALAGQVRLPGDKSISHRAIMLGSLATGITRIEGFLESEDSLATLQAFRDMGVVIEGPHQGAVKIYGVGLQGLQPPPGPLYLGRSAMSMRLLCGVLAGQSFDTELTGDASLSSWSMEQVVRPLRQMGAQIDTADGCLPPLQIRGGQSLQGIAQQLPLASAQVKSALLLAGLYASGTTTVIEPAPSRDHTERMLQGLGWTLDRPRGQVALQAGGQLQAARINVPGDMSLAAFFIVGAAISPGSELLLEHVGINPTRIGLIEILRLMGADITFDNATEVGGEPVADLRVRYRPLRAIEVPDALLARASDELPLLMAAAACAEGTTWIRGIGELRYGLDALLQALVAGLDELGVEALVGAGSVCVRGGHIGGGELSASGDYRVALAFAALSLRASGEVHITECACLEAAFPEFVALACQAGFRIGKERD</sequence>
<dbReference type="InterPro" id="IPR036968">
    <property type="entry name" value="Enolpyruvate_Tfrase_sf"/>
</dbReference>
<comment type="similarity">
    <text evidence="4 14">Belongs to the EPSP synthase family.</text>
</comment>
<comment type="pathway">
    <text evidence="2">Amino-acid biosynthesis; L-tyrosine biosynthesis; (4-hydroxyphenyl)pyruvate from prephenate (NAD(+) route): step 1/1.</text>
</comment>
<feature type="binding site" evidence="14">
    <location>
        <position position="472"/>
    </location>
    <ligand>
        <name>phosphoenolpyruvate</name>
        <dbReference type="ChEBI" id="CHEBI:58702"/>
    </ligand>
</feature>
<dbReference type="InterPro" id="IPR013792">
    <property type="entry name" value="RNA3'P_cycl/enolpyr_Trfase_a/b"/>
</dbReference>
<feature type="binding site" evidence="14">
    <location>
        <position position="324"/>
    </location>
    <ligand>
        <name>3-phosphoshikimate</name>
        <dbReference type="ChEBI" id="CHEBI:145989"/>
    </ligand>
</feature>
<feature type="binding site" evidence="14">
    <location>
        <position position="470"/>
    </location>
    <ligand>
        <name>3-phosphoshikimate</name>
        <dbReference type="ChEBI" id="CHEBI:145989"/>
    </ligand>
</feature>
<dbReference type="AlphaFoldDB" id="A0A1A9EVN7"/>
<dbReference type="GO" id="GO:0070403">
    <property type="term" value="F:NAD+ binding"/>
    <property type="evidence" value="ECO:0007669"/>
    <property type="project" value="InterPro"/>
</dbReference>
<evidence type="ECO:0000256" key="1">
    <source>
        <dbReference type="ARBA" id="ARBA00004811"/>
    </source>
</evidence>
<dbReference type="FunFam" id="3.40.50.720:FF:000208">
    <property type="entry name" value="Prephenate dehydrogenase"/>
    <property type="match status" value="1"/>
</dbReference>
<dbReference type="InterPro" id="IPR003099">
    <property type="entry name" value="Prephen_DH"/>
</dbReference>
<comment type="function">
    <text evidence="14">Catalyzes the transfer of the enolpyruvyl moiety of phosphoenolpyruvate (PEP) to the 5-hydroxyl of shikimate-3-phosphate (S3P) to produce enolpyruvyl shikimate-3-phosphate and inorganic phosphate.</text>
</comment>
<dbReference type="CDD" id="cd01556">
    <property type="entry name" value="EPSP_synthase"/>
    <property type="match status" value="1"/>
</dbReference>
<dbReference type="InterPro" id="IPR006264">
    <property type="entry name" value="EPSP_synthase"/>
</dbReference>
<dbReference type="KEGG" id="mars:A8C75_05015"/>
<evidence type="ECO:0000256" key="2">
    <source>
        <dbReference type="ARBA" id="ARBA00005067"/>
    </source>
</evidence>
<name>A0A1A9EVN7_9GAMM</name>
<dbReference type="Proteomes" id="UP000078070">
    <property type="component" value="Chromosome"/>
</dbReference>
<comment type="subcellular location">
    <subcellularLocation>
        <location evidence="14">Cytoplasm</location>
    </subcellularLocation>
</comment>
<dbReference type="PROSITE" id="PS51176">
    <property type="entry name" value="PDH_ADH"/>
    <property type="match status" value="1"/>
</dbReference>
<dbReference type="Pfam" id="PF02153">
    <property type="entry name" value="PDH_N"/>
    <property type="match status" value="1"/>
</dbReference>
<organism evidence="16 17">
    <name type="scientific">Marinobacterium aestuarii</name>
    <dbReference type="NCBI Taxonomy" id="1821621"/>
    <lineage>
        <taxon>Bacteria</taxon>
        <taxon>Pseudomonadati</taxon>
        <taxon>Pseudomonadota</taxon>
        <taxon>Gammaproteobacteria</taxon>
        <taxon>Oceanospirillales</taxon>
        <taxon>Oceanospirillaceae</taxon>
        <taxon>Marinobacterium</taxon>
    </lineage>
</organism>